<evidence type="ECO:0000256" key="6">
    <source>
        <dbReference type="ARBA" id="ARBA00022737"/>
    </source>
</evidence>
<name>A0A165PHJ4_EXIGL</name>
<organism evidence="10 11">
    <name type="scientific">Exidia glandulosa HHB12029</name>
    <dbReference type="NCBI Taxonomy" id="1314781"/>
    <lineage>
        <taxon>Eukaryota</taxon>
        <taxon>Fungi</taxon>
        <taxon>Dikarya</taxon>
        <taxon>Basidiomycota</taxon>
        <taxon>Agaricomycotina</taxon>
        <taxon>Agaricomycetes</taxon>
        <taxon>Auriculariales</taxon>
        <taxon>Exidiaceae</taxon>
        <taxon>Exidia</taxon>
    </lineage>
</organism>
<gene>
    <name evidence="10" type="ORF">EXIGLDRAFT_665525</name>
</gene>
<feature type="domain" description="O-GlcNAc transferase C-terminal" evidence="9">
    <location>
        <begin position="899"/>
        <end position="1082"/>
    </location>
</feature>
<dbReference type="PANTHER" id="PTHR44998:SF1">
    <property type="entry name" value="UDP-N-ACETYLGLUCOSAMINE--PEPTIDE N-ACETYLGLUCOSAMINYLTRANSFERASE 110 KDA SUBUNIT"/>
    <property type="match status" value="1"/>
</dbReference>
<dbReference type="Pfam" id="PF13176">
    <property type="entry name" value="TPR_7"/>
    <property type="match status" value="1"/>
</dbReference>
<dbReference type="InParanoid" id="A0A165PHJ4"/>
<dbReference type="AlphaFoldDB" id="A0A165PHJ4"/>
<comment type="similarity">
    <text evidence="2">Belongs to the glycosyltransferase 41 family. O-GlcNAc transferase subfamily.</text>
</comment>
<proteinExistence type="inferred from homology"/>
<evidence type="ECO:0000256" key="3">
    <source>
        <dbReference type="ARBA" id="ARBA00011970"/>
    </source>
</evidence>
<dbReference type="PROSITE" id="PS50293">
    <property type="entry name" value="TPR_REGION"/>
    <property type="match status" value="1"/>
</dbReference>
<dbReference type="InterPro" id="IPR029489">
    <property type="entry name" value="OGT/SEC/SPY_C"/>
</dbReference>
<dbReference type="PANTHER" id="PTHR44998">
    <property type="match status" value="1"/>
</dbReference>
<dbReference type="SMART" id="SM00028">
    <property type="entry name" value="TPR"/>
    <property type="match status" value="3"/>
</dbReference>
<evidence type="ECO:0000313" key="11">
    <source>
        <dbReference type="Proteomes" id="UP000077266"/>
    </source>
</evidence>
<dbReference type="EMBL" id="KV425889">
    <property type="protein sequence ID" value="KZW02187.1"/>
    <property type="molecule type" value="Genomic_DNA"/>
</dbReference>
<keyword evidence="6" id="KW-0677">Repeat</keyword>
<protein>
    <recommendedName>
        <fullName evidence="3">protein O-GlcNAc transferase</fullName>
        <ecNumber evidence="3">2.4.1.255</ecNumber>
    </recommendedName>
</protein>
<dbReference type="OrthoDB" id="421121at2759"/>
<dbReference type="Gene3D" id="3.40.50.11380">
    <property type="match status" value="1"/>
</dbReference>
<dbReference type="FunFam" id="3.40.50.2000:FF:000070">
    <property type="entry name" value="probable UDP-N-acetylglucosamine--peptide N-acetylglucosaminyltransferase SEC"/>
    <property type="match status" value="1"/>
</dbReference>
<dbReference type="GO" id="GO:0006493">
    <property type="term" value="P:protein O-linked glycosylation"/>
    <property type="evidence" value="ECO:0007669"/>
    <property type="project" value="TreeGrafter"/>
</dbReference>
<evidence type="ECO:0000256" key="4">
    <source>
        <dbReference type="ARBA" id="ARBA00022676"/>
    </source>
</evidence>
<keyword evidence="7 8" id="KW-0802">TPR repeat</keyword>
<evidence type="ECO:0000256" key="1">
    <source>
        <dbReference type="ARBA" id="ARBA00004922"/>
    </source>
</evidence>
<keyword evidence="4" id="KW-0328">Glycosyltransferase</keyword>
<dbReference type="Gene3D" id="3.40.50.2000">
    <property type="entry name" value="Glycogen Phosphorylase B"/>
    <property type="match status" value="1"/>
</dbReference>
<evidence type="ECO:0000256" key="7">
    <source>
        <dbReference type="ARBA" id="ARBA00022803"/>
    </source>
</evidence>
<reference evidence="10 11" key="1">
    <citation type="journal article" date="2016" name="Mol. Biol. Evol.">
        <title>Comparative Genomics of Early-Diverging Mushroom-Forming Fungi Provides Insights into the Origins of Lignocellulose Decay Capabilities.</title>
        <authorList>
            <person name="Nagy L.G."/>
            <person name="Riley R."/>
            <person name="Tritt A."/>
            <person name="Adam C."/>
            <person name="Daum C."/>
            <person name="Floudas D."/>
            <person name="Sun H."/>
            <person name="Yadav J.S."/>
            <person name="Pangilinan J."/>
            <person name="Larsson K.H."/>
            <person name="Matsuura K."/>
            <person name="Barry K."/>
            <person name="Labutti K."/>
            <person name="Kuo R."/>
            <person name="Ohm R.A."/>
            <person name="Bhattacharya S.S."/>
            <person name="Shirouzu T."/>
            <person name="Yoshinaga Y."/>
            <person name="Martin F.M."/>
            <person name="Grigoriev I.V."/>
            <person name="Hibbett D.S."/>
        </authorList>
    </citation>
    <scope>NUCLEOTIDE SEQUENCE [LARGE SCALE GENOMIC DNA]</scope>
    <source>
        <strain evidence="10 11">HHB12029</strain>
    </source>
</reference>
<dbReference type="InterPro" id="IPR019734">
    <property type="entry name" value="TPR_rpt"/>
</dbReference>
<feature type="repeat" description="TPR" evidence="8">
    <location>
        <begin position="341"/>
        <end position="374"/>
    </location>
</feature>
<comment type="pathway">
    <text evidence="1">Protein modification; protein glycosylation.</text>
</comment>
<dbReference type="Pfam" id="PF13844">
    <property type="entry name" value="Glyco_transf_41"/>
    <property type="match status" value="2"/>
</dbReference>
<feature type="domain" description="O-GlcNAc transferase C-terminal" evidence="9">
    <location>
        <begin position="606"/>
        <end position="793"/>
    </location>
</feature>
<dbReference type="InterPro" id="IPR011990">
    <property type="entry name" value="TPR-like_helical_dom_sf"/>
</dbReference>
<evidence type="ECO:0000313" key="10">
    <source>
        <dbReference type="EMBL" id="KZW02187.1"/>
    </source>
</evidence>
<feature type="repeat" description="TPR" evidence="8">
    <location>
        <begin position="375"/>
        <end position="408"/>
    </location>
</feature>
<keyword evidence="11" id="KW-1185">Reference proteome</keyword>
<dbReference type="PROSITE" id="PS50005">
    <property type="entry name" value="TPR"/>
    <property type="match status" value="2"/>
</dbReference>
<dbReference type="SUPFAM" id="SSF48452">
    <property type="entry name" value="TPR-like"/>
    <property type="match status" value="1"/>
</dbReference>
<evidence type="ECO:0000256" key="8">
    <source>
        <dbReference type="PROSITE-ProRule" id="PRU00339"/>
    </source>
</evidence>
<keyword evidence="5" id="KW-0808">Transferase</keyword>
<evidence type="ECO:0000256" key="5">
    <source>
        <dbReference type="ARBA" id="ARBA00022679"/>
    </source>
</evidence>
<dbReference type="Gene3D" id="1.25.40.10">
    <property type="entry name" value="Tetratricopeptide repeat domain"/>
    <property type="match status" value="2"/>
</dbReference>
<dbReference type="GO" id="GO:0097363">
    <property type="term" value="F:protein O-acetylglucosaminyltransferase activity"/>
    <property type="evidence" value="ECO:0007669"/>
    <property type="project" value="UniProtKB-EC"/>
</dbReference>
<sequence>MGAFLAHAEPPAGTVVGTGHPRYDLALSLCAYVFAHIAPGALPVGSMGALRHFASSQGSFDGINAGQESPTQHFQVLPSQLHRLQNLLLYAAVLRGALYNNSHALADHIYPLDVVLRPPRVLGLPPPDEDALKMQHIILAACAIGVLMTSTRDSASTNAIAGALGLADISQFPSLVNGEGRAIGNFERAGIVYAVHASRGRVEQTLMTIGGGVLPTVLLLPGQAMKLPNFLFASTRGKLPALSSLADDSDARRVSANILLALAKVFQEAGALGSALICFYLALGLHPTSSTYNNAGILLSSLGPGVTALVTDDNGHSRVQDAQTIARAYYTNGLALDDQHPHLLTNLGSLLKDQGQIGEAMQMYDRAIRAKPDFDVALANMANAVKDLGRTSEAIDYYRRAVAVNPEFTEALCGYVSALCAVCDWRGRGSCIGAVHEHLNARYEPYVDQEGQLRWLSRDAPRDAGLGLMNKLEELCEMQLHQGYSYGVGALRSVATLQGWIAIIERALGHRLMGNDRQRWTKSVARFYDDAIDRKEKHLNEGGFVIQLVEYLTRIVQRRWYIEAYGMRPFLALGEPAVAPALQNLQPEHARLYHRPRIPASLTVPPLPSVLPFHAFVYPLSIRRTRLLSHRSALRISHMALSQPWLPEHVYPPPPPRHGKIHIGYVSGDLNNHPLAHLMQSVFGFHNLHDFSVFVYATSASDGSSYRQKIESESEHFIDCSSWTTAKIVNQIVSDGIHVLINLGGYTKGCRNDILAARPAPVQISVMGFAGTLAAGWSDYLLTDVTACPPETSAFERWRQRHARKEETSRIQDDLHQLERETDVDVRPDPESFSEEWMYSEKFIYMPYSYFVNDHKQAFRRDDFPDDGAPAIRTTDPEKLWSLEFARRTRLRQVLFPDLHESTIIFANFNQLYKIDPIIFATWLRILEQVPNSILWLLRFPAAGEENLLRSARQWAGDAITSRIRFTDVAAKEQHIQRGRVADLFLDTVECNAHTIATDVLWSGTPILTWPKYKYKMCSRVAASIARATGFGSQMIVSSLAEYEARAVALAQSPAELTALRRALYLDRDRVPLFDTRMWTRHLEVGIREAWRRWVEGTEFEGSEEWNKTNGPERASSCIWINPDGTIAPSPQSLMS</sequence>
<dbReference type="Pfam" id="PF13181">
    <property type="entry name" value="TPR_8"/>
    <property type="match status" value="1"/>
</dbReference>
<evidence type="ECO:0000259" key="9">
    <source>
        <dbReference type="Pfam" id="PF13844"/>
    </source>
</evidence>
<dbReference type="Proteomes" id="UP000077266">
    <property type="component" value="Unassembled WGS sequence"/>
</dbReference>
<dbReference type="EC" id="2.4.1.255" evidence="3"/>
<dbReference type="STRING" id="1314781.A0A165PHJ4"/>
<accession>A0A165PHJ4</accession>
<evidence type="ECO:0000256" key="2">
    <source>
        <dbReference type="ARBA" id="ARBA00005386"/>
    </source>
</evidence>